<feature type="non-terminal residue" evidence="2">
    <location>
        <position position="618"/>
    </location>
</feature>
<evidence type="ECO:0000313" key="2">
    <source>
        <dbReference type="EMBL" id="CAJ0568016.1"/>
    </source>
</evidence>
<evidence type="ECO:0008006" key="4">
    <source>
        <dbReference type="Google" id="ProtNLM"/>
    </source>
</evidence>
<feature type="compositionally biased region" description="Acidic residues" evidence="1">
    <location>
        <begin position="110"/>
        <end position="123"/>
    </location>
</feature>
<sequence>MGGFHCLICKKNMKTSYLSVQRTKQNYSSIVSELEENGLALPTDAWLKARPQICAAHAPKTQQKIAEKKMKCVMPADMIVGEEIVIESEDVGTWPPGDVDVVEIMDAEDAAEEDGDSEMDTPEVESMSSGGPSEKKKRRKIVGIGSLFLVTFEQIDRFVKRCRCGKNRKVDFTCLGATLRAKMRCRHCGRREKWSNGHRFTDHPKEKAQNIDWMVPASMYLSGVPYQRLLDAADAIHLHLPSKKTYSRVLNEVVLEAVDHDGLRIATDGSYDSVGYCAMLCRLPILCLRTQLIISVVQKERYRDGKGNSGALELLATKEAIEKTPKMLGIPIKTLTTDRSSPIKKHLADHHGPGSPQPIIHLLDSWHITKEFNKKLRVGAKLKRNGYLELWRHSVVSFTWGIIFGSDGDSELIEEKLMSILQHVCGIHDFSGNPNFKKFKSCQHGPDIDHRPPLDPNSAAFHFLESLFTRELIAAYQQADYLGSTAAIESFNSALLKHCPKRIWLGPEQHQARLKLAILEWNTRKFLEIEGVRWISAYVEKNWKTDRTRENQWRIDTLYQAREIRYAYLDSKEEIRTPRIDFLTDDAGDFRVSNGIDDLLLDDDAAQLEIDEQESETQ</sequence>
<comment type="caution">
    <text evidence="2">The sequence shown here is derived from an EMBL/GenBank/DDBJ whole genome shotgun (WGS) entry which is preliminary data.</text>
</comment>
<gene>
    <name evidence="2" type="ORF">MSPICULIGERA_LOCUS6546</name>
</gene>
<dbReference type="PANTHER" id="PTHR31751">
    <property type="entry name" value="SI:CH211-108C17.2-RELATED-RELATED"/>
    <property type="match status" value="1"/>
</dbReference>
<keyword evidence="3" id="KW-1185">Reference proteome</keyword>
<organism evidence="2 3">
    <name type="scientific">Mesorhabditis spiculigera</name>
    <dbReference type="NCBI Taxonomy" id="96644"/>
    <lineage>
        <taxon>Eukaryota</taxon>
        <taxon>Metazoa</taxon>
        <taxon>Ecdysozoa</taxon>
        <taxon>Nematoda</taxon>
        <taxon>Chromadorea</taxon>
        <taxon>Rhabditida</taxon>
        <taxon>Rhabditina</taxon>
        <taxon>Rhabditomorpha</taxon>
        <taxon>Rhabditoidea</taxon>
        <taxon>Rhabditidae</taxon>
        <taxon>Mesorhabditinae</taxon>
        <taxon>Mesorhabditis</taxon>
    </lineage>
</organism>
<accession>A0AA36FZR8</accession>
<evidence type="ECO:0000256" key="1">
    <source>
        <dbReference type="SAM" id="MobiDB-lite"/>
    </source>
</evidence>
<dbReference type="PANTHER" id="PTHR31751:SF42">
    <property type="entry name" value="PROTEIN CBG10204"/>
    <property type="match status" value="1"/>
</dbReference>
<dbReference type="EMBL" id="CATQJA010001637">
    <property type="protein sequence ID" value="CAJ0568016.1"/>
    <property type="molecule type" value="Genomic_DNA"/>
</dbReference>
<dbReference type="Proteomes" id="UP001177023">
    <property type="component" value="Unassembled WGS sequence"/>
</dbReference>
<protein>
    <recommendedName>
        <fullName evidence="4">Transposase</fullName>
    </recommendedName>
</protein>
<proteinExistence type="predicted"/>
<reference evidence="2" key="1">
    <citation type="submission" date="2023-06" db="EMBL/GenBank/DDBJ databases">
        <authorList>
            <person name="Delattre M."/>
        </authorList>
    </citation>
    <scope>NUCLEOTIDE SEQUENCE</scope>
    <source>
        <strain evidence="2">AF72</strain>
    </source>
</reference>
<evidence type="ECO:0000313" key="3">
    <source>
        <dbReference type="Proteomes" id="UP001177023"/>
    </source>
</evidence>
<name>A0AA36FZR8_9BILA</name>
<dbReference type="AlphaFoldDB" id="A0AA36FZR8"/>
<feature type="region of interest" description="Disordered" evidence="1">
    <location>
        <begin position="110"/>
        <end position="137"/>
    </location>
</feature>